<name>A0A151X0A1_9HYME</name>
<protein>
    <recommendedName>
        <fullName evidence="3">Integrase catalytic domain-containing protein</fullName>
    </recommendedName>
</protein>
<dbReference type="PANTHER" id="PTHR47331">
    <property type="entry name" value="PHD-TYPE DOMAIN-CONTAINING PROTEIN"/>
    <property type="match status" value="1"/>
</dbReference>
<sequence>MREYQQLGHMKQVETNKNDKFQVFLPHHAVIKESSSTVKTRMVFDASSRYAKGKSLNGALYKDPTLQSDLFTLMVQFRRYKYVLCADISKMYIQILIDEEQTLLQSIVWRDEPKDEIQEFKLLSVTYGTKPASFLAVKCLHKLAEIERINYPRVAEIVCSNFYMDPLLAKLMKRILVNLRFKTEQSFYWTDSSIVLAWIGSSSRKWHMFVANRVSEIHNNSSLWRHVGSKDNLADLASRGTTPDQLMKSEIWWHEPQWLKQDSELWPSGGEKLLKDIPEQRKQTEIAAATNGEAIIEFKRFSSSYKLLRVIAYVLRFIHVTKRDKENIRRNSKQYKSYAVVFVCMAVKAIHIELVEDLSTESFIAALKRFVGRVRNMYFDNATNFVGTDRMLQQVIENKDFKDSVHKFATTEQINWHFIPARSPHYGEVMEKSKTALMAIPTIEFQKCFESWIKRWHKCVAVDGEYFEGDNITFDE</sequence>
<dbReference type="SUPFAM" id="SSF53098">
    <property type="entry name" value="Ribonuclease H-like"/>
    <property type="match status" value="1"/>
</dbReference>
<dbReference type="Gene3D" id="3.30.420.10">
    <property type="entry name" value="Ribonuclease H-like superfamily/Ribonuclease H"/>
    <property type="match status" value="1"/>
</dbReference>
<dbReference type="Proteomes" id="UP000075809">
    <property type="component" value="Unassembled WGS sequence"/>
</dbReference>
<organism evidence="1 2">
    <name type="scientific">Mycetomoellerius zeteki</name>
    <dbReference type="NCBI Taxonomy" id="64791"/>
    <lineage>
        <taxon>Eukaryota</taxon>
        <taxon>Metazoa</taxon>
        <taxon>Ecdysozoa</taxon>
        <taxon>Arthropoda</taxon>
        <taxon>Hexapoda</taxon>
        <taxon>Insecta</taxon>
        <taxon>Pterygota</taxon>
        <taxon>Neoptera</taxon>
        <taxon>Endopterygota</taxon>
        <taxon>Hymenoptera</taxon>
        <taxon>Apocrita</taxon>
        <taxon>Aculeata</taxon>
        <taxon>Formicoidea</taxon>
        <taxon>Formicidae</taxon>
        <taxon>Myrmicinae</taxon>
        <taxon>Mycetomoellerius</taxon>
    </lineage>
</organism>
<dbReference type="SUPFAM" id="SSF56672">
    <property type="entry name" value="DNA/RNA polymerases"/>
    <property type="match status" value="1"/>
</dbReference>
<evidence type="ECO:0000313" key="1">
    <source>
        <dbReference type="EMBL" id="KYQ53795.1"/>
    </source>
</evidence>
<evidence type="ECO:0000313" key="2">
    <source>
        <dbReference type="Proteomes" id="UP000075809"/>
    </source>
</evidence>
<evidence type="ECO:0008006" key="3">
    <source>
        <dbReference type="Google" id="ProtNLM"/>
    </source>
</evidence>
<reference evidence="1 2" key="1">
    <citation type="submission" date="2015-09" db="EMBL/GenBank/DDBJ databases">
        <title>Trachymyrmex zeteki WGS genome.</title>
        <authorList>
            <person name="Nygaard S."/>
            <person name="Hu H."/>
            <person name="Boomsma J."/>
            <person name="Zhang G."/>
        </authorList>
    </citation>
    <scope>NUCLEOTIDE SEQUENCE [LARGE SCALE GENOMIC DNA]</scope>
    <source>
        <strain evidence="1">Tzet28-1</strain>
        <tissue evidence="1">Whole body</tissue>
    </source>
</reference>
<dbReference type="InterPro" id="IPR043502">
    <property type="entry name" value="DNA/RNA_pol_sf"/>
</dbReference>
<gene>
    <name evidence="1" type="ORF">ALC60_07278</name>
</gene>
<dbReference type="AlphaFoldDB" id="A0A151X0A1"/>
<dbReference type="GO" id="GO:0003676">
    <property type="term" value="F:nucleic acid binding"/>
    <property type="evidence" value="ECO:0007669"/>
    <property type="project" value="InterPro"/>
</dbReference>
<dbReference type="STRING" id="64791.A0A151X0A1"/>
<dbReference type="EMBL" id="KQ982617">
    <property type="protein sequence ID" value="KYQ53795.1"/>
    <property type="molecule type" value="Genomic_DNA"/>
</dbReference>
<proteinExistence type="predicted"/>
<accession>A0A151X0A1</accession>
<dbReference type="GO" id="GO:0071897">
    <property type="term" value="P:DNA biosynthetic process"/>
    <property type="evidence" value="ECO:0007669"/>
    <property type="project" value="UniProtKB-ARBA"/>
</dbReference>
<keyword evidence="2" id="KW-1185">Reference proteome</keyword>
<dbReference type="GO" id="GO:0042575">
    <property type="term" value="C:DNA polymerase complex"/>
    <property type="evidence" value="ECO:0007669"/>
    <property type="project" value="UniProtKB-ARBA"/>
</dbReference>
<dbReference type="InterPro" id="IPR036397">
    <property type="entry name" value="RNaseH_sf"/>
</dbReference>
<dbReference type="InterPro" id="IPR012337">
    <property type="entry name" value="RNaseH-like_sf"/>
</dbReference>